<dbReference type="InterPro" id="IPR042406">
    <property type="entry name" value="VKORC1/VKORC1L1"/>
</dbReference>
<keyword evidence="10" id="KW-1015">Disulfide bond</keyword>
<dbReference type="Gene3D" id="1.20.1440.130">
    <property type="entry name" value="VKOR domain"/>
    <property type="match status" value="1"/>
</dbReference>
<evidence type="ECO:0000256" key="2">
    <source>
        <dbReference type="ARBA" id="ARBA00006214"/>
    </source>
</evidence>
<name>A0A2H1BVZ3_FASHE</name>
<feature type="domain" description="Vitamin K epoxide reductase" evidence="12">
    <location>
        <begin position="1"/>
        <end position="144"/>
    </location>
</feature>
<dbReference type="AlphaFoldDB" id="A0A2H1BVZ3"/>
<dbReference type="GO" id="GO:0047057">
    <property type="term" value="F:vitamin-K-epoxide reductase (warfarin-sensitive) activity"/>
    <property type="evidence" value="ECO:0007669"/>
    <property type="project" value="UniProtKB-EC"/>
</dbReference>
<evidence type="ECO:0000256" key="11">
    <source>
        <dbReference type="ARBA" id="ARBA00023284"/>
    </source>
</evidence>
<evidence type="ECO:0000256" key="1">
    <source>
        <dbReference type="ARBA" id="ARBA00004477"/>
    </source>
</evidence>
<evidence type="ECO:0000256" key="10">
    <source>
        <dbReference type="ARBA" id="ARBA00023157"/>
    </source>
</evidence>
<evidence type="ECO:0000259" key="12">
    <source>
        <dbReference type="SMART" id="SM00756"/>
    </source>
</evidence>
<dbReference type="InterPro" id="IPR012932">
    <property type="entry name" value="VKOR"/>
</dbReference>
<comment type="caution">
    <text evidence="13">The sequence shown here is derived from an EMBL/GenBank/DDBJ whole genome shotgun (WGS) entry which is preliminary data.</text>
</comment>
<dbReference type="GO" id="GO:0005789">
    <property type="term" value="C:endoplasmic reticulum membrane"/>
    <property type="evidence" value="ECO:0007669"/>
    <property type="project" value="UniProtKB-SubCell"/>
</dbReference>
<evidence type="ECO:0000256" key="4">
    <source>
        <dbReference type="ARBA" id="ARBA00022692"/>
    </source>
</evidence>
<keyword evidence="8" id="KW-0560">Oxidoreductase</keyword>
<evidence type="ECO:0000256" key="8">
    <source>
        <dbReference type="ARBA" id="ARBA00023002"/>
    </source>
</evidence>
<dbReference type="GO" id="GO:0048038">
    <property type="term" value="F:quinone binding"/>
    <property type="evidence" value="ECO:0007669"/>
    <property type="project" value="UniProtKB-KW"/>
</dbReference>
<dbReference type="Pfam" id="PF07884">
    <property type="entry name" value="VKOR"/>
    <property type="match status" value="1"/>
</dbReference>
<evidence type="ECO:0000256" key="6">
    <source>
        <dbReference type="ARBA" id="ARBA00022824"/>
    </source>
</evidence>
<accession>A0A2H1BVZ3</accession>
<evidence type="ECO:0000256" key="3">
    <source>
        <dbReference type="ARBA" id="ARBA00012278"/>
    </source>
</evidence>
<evidence type="ECO:0000313" key="14">
    <source>
        <dbReference type="Proteomes" id="UP000230066"/>
    </source>
</evidence>
<keyword evidence="4" id="KW-0812">Transmembrane</keyword>
<keyword evidence="11" id="KW-0676">Redox-active center</keyword>
<dbReference type="GO" id="GO:0042373">
    <property type="term" value="P:vitamin K metabolic process"/>
    <property type="evidence" value="ECO:0007669"/>
    <property type="project" value="InterPro"/>
</dbReference>
<evidence type="ECO:0000256" key="7">
    <source>
        <dbReference type="ARBA" id="ARBA00022989"/>
    </source>
</evidence>
<organism evidence="13 14">
    <name type="scientific">Fasciola hepatica</name>
    <name type="common">Liver fluke</name>
    <dbReference type="NCBI Taxonomy" id="6192"/>
    <lineage>
        <taxon>Eukaryota</taxon>
        <taxon>Metazoa</taxon>
        <taxon>Spiralia</taxon>
        <taxon>Lophotrochozoa</taxon>
        <taxon>Platyhelminthes</taxon>
        <taxon>Trematoda</taxon>
        <taxon>Digenea</taxon>
        <taxon>Plagiorchiida</taxon>
        <taxon>Echinostomata</taxon>
        <taxon>Echinostomatoidea</taxon>
        <taxon>Fasciolidae</taxon>
        <taxon>Fasciola</taxon>
    </lineage>
</organism>
<evidence type="ECO:0000256" key="9">
    <source>
        <dbReference type="ARBA" id="ARBA00023136"/>
    </source>
</evidence>
<gene>
    <name evidence="13" type="ORF">D915_009442</name>
</gene>
<sequence>MNYTSLTSCTGILVCIYALYVEYSKENDKDYKPVCDISDKISCTKVLLSEYSRGFGLLPRTWKNSWLNQRNPVFGLIFYSLLLVLDHYGTFGALKLSLVLAILSCIGSVYLAYLLYFVLKSLCLVCLAIYVINAVLLINYSWKYYNFPSSEFKTTKLN</sequence>
<evidence type="ECO:0000256" key="5">
    <source>
        <dbReference type="ARBA" id="ARBA00022719"/>
    </source>
</evidence>
<evidence type="ECO:0000313" key="13">
    <source>
        <dbReference type="EMBL" id="THD19885.1"/>
    </source>
</evidence>
<keyword evidence="5" id="KW-0874">Quinone</keyword>
<comment type="subcellular location">
    <subcellularLocation>
        <location evidence="1">Endoplasmic reticulum membrane</location>
        <topology evidence="1">Multi-pass membrane protein</topology>
    </subcellularLocation>
</comment>
<dbReference type="Proteomes" id="UP000230066">
    <property type="component" value="Unassembled WGS sequence"/>
</dbReference>
<dbReference type="PANTHER" id="PTHR14519">
    <property type="entry name" value="VITAMIN K EPOXIDE REDUCTASE COMPLEX, SUBUNIT 1"/>
    <property type="match status" value="1"/>
</dbReference>
<dbReference type="PANTHER" id="PTHR14519:SF8">
    <property type="entry name" value="VITAMIN K EPOXIDE REDUCTASE COMPLEX SUBUNIT 1"/>
    <property type="match status" value="1"/>
</dbReference>
<dbReference type="InterPro" id="IPR038354">
    <property type="entry name" value="VKOR_sf"/>
</dbReference>
<comment type="similarity">
    <text evidence="2">Belongs to the VKOR family.</text>
</comment>
<keyword evidence="14" id="KW-1185">Reference proteome</keyword>
<protein>
    <recommendedName>
        <fullName evidence="3">vitamin-K-epoxide reductase (warfarin-sensitive)</fullName>
        <ecNumber evidence="3">1.17.4.4</ecNumber>
    </recommendedName>
</protein>
<keyword evidence="7" id="KW-1133">Transmembrane helix</keyword>
<dbReference type="EMBL" id="JXXN02005462">
    <property type="protein sequence ID" value="THD19885.1"/>
    <property type="molecule type" value="Genomic_DNA"/>
</dbReference>
<reference evidence="13" key="1">
    <citation type="submission" date="2019-03" db="EMBL/GenBank/DDBJ databases">
        <title>Improved annotation for the trematode Fasciola hepatica.</title>
        <authorList>
            <person name="Choi Y.-J."/>
            <person name="Martin J."/>
            <person name="Mitreva M."/>
        </authorList>
    </citation>
    <scope>NUCLEOTIDE SEQUENCE [LARGE SCALE GENOMIC DNA]</scope>
</reference>
<dbReference type="CDD" id="cd12917">
    <property type="entry name" value="VKOR_euk"/>
    <property type="match status" value="1"/>
</dbReference>
<dbReference type="EC" id="1.17.4.4" evidence="3"/>
<keyword evidence="9" id="KW-0472">Membrane</keyword>
<keyword evidence="6" id="KW-0256">Endoplasmic reticulum</keyword>
<dbReference type="SMART" id="SM00756">
    <property type="entry name" value="VKc"/>
    <property type="match status" value="1"/>
</dbReference>
<proteinExistence type="inferred from homology"/>